<dbReference type="EMBL" id="CAJVPZ010014190">
    <property type="protein sequence ID" value="CAG8655559.1"/>
    <property type="molecule type" value="Genomic_DNA"/>
</dbReference>
<dbReference type="OrthoDB" id="2370036at2759"/>
<gene>
    <name evidence="1" type="ORF">RFULGI_LOCUS8644</name>
</gene>
<comment type="caution">
    <text evidence="1">The sequence shown here is derived from an EMBL/GenBank/DDBJ whole genome shotgun (WGS) entry which is preliminary data.</text>
</comment>
<proteinExistence type="predicted"/>
<dbReference type="Proteomes" id="UP000789396">
    <property type="component" value="Unassembled WGS sequence"/>
</dbReference>
<organism evidence="1 2">
    <name type="scientific">Racocetra fulgida</name>
    <dbReference type="NCBI Taxonomy" id="60492"/>
    <lineage>
        <taxon>Eukaryota</taxon>
        <taxon>Fungi</taxon>
        <taxon>Fungi incertae sedis</taxon>
        <taxon>Mucoromycota</taxon>
        <taxon>Glomeromycotina</taxon>
        <taxon>Glomeromycetes</taxon>
        <taxon>Diversisporales</taxon>
        <taxon>Gigasporaceae</taxon>
        <taxon>Racocetra</taxon>
    </lineage>
</organism>
<dbReference type="AlphaFoldDB" id="A0A9N9DWM2"/>
<name>A0A9N9DWM2_9GLOM</name>
<protein>
    <submittedName>
        <fullName evidence="1">419_t:CDS:1</fullName>
    </submittedName>
</protein>
<sequence length="67" mass="7487">MIVMDPLVIKHCGWPSTKRLKSSSELQGHKGIAHSYQAINPQDPNIRIPLTNVNSNNNHSVNNNVEE</sequence>
<evidence type="ECO:0000313" key="1">
    <source>
        <dbReference type="EMBL" id="CAG8655559.1"/>
    </source>
</evidence>
<reference evidence="1" key="1">
    <citation type="submission" date="2021-06" db="EMBL/GenBank/DDBJ databases">
        <authorList>
            <person name="Kallberg Y."/>
            <person name="Tangrot J."/>
            <person name="Rosling A."/>
        </authorList>
    </citation>
    <scope>NUCLEOTIDE SEQUENCE</scope>
    <source>
        <strain evidence="1">IN212</strain>
    </source>
</reference>
<evidence type="ECO:0000313" key="2">
    <source>
        <dbReference type="Proteomes" id="UP000789396"/>
    </source>
</evidence>
<keyword evidence="2" id="KW-1185">Reference proteome</keyword>
<accession>A0A9N9DWM2</accession>
<feature type="non-terminal residue" evidence="1">
    <location>
        <position position="67"/>
    </location>
</feature>